<dbReference type="HOGENOM" id="CLU_2816739_0_0_1"/>
<proteinExistence type="predicted"/>
<name>A0A0E0CEX5_9ORYZ</name>
<evidence type="ECO:0000313" key="3">
    <source>
        <dbReference type="Proteomes" id="UP000008021"/>
    </source>
</evidence>
<reference evidence="2" key="1">
    <citation type="submission" date="2015-04" db="UniProtKB">
        <authorList>
            <consortium name="EnsemblPlants"/>
        </authorList>
    </citation>
    <scope>IDENTIFICATION</scope>
</reference>
<dbReference type="Gramene" id="OMERI02G02960.1">
    <property type="protein sequence ID" value="OMERI02G02960.1"/>
    <property type="gene ID" value="OMERI02G02960"/>
</dbReference>
<reference evidence="2" key="2">
    <citation type="submission" date="2018-05" db="EMBL/GenBank/DDBJ databases">
        <title>OmerRS3 (Oryza meridionalis Reference Sequence Version 3).</title>
        <authorList>
            <person name="Zhang J."/>
            <person name="Kudrna D."/>
            <person name="Lee S."/>
            <person name="Talag J."/>
            <person name="Welchert J."/>
            <person name="Wing R.A."/>
        </authorList>
    </citation>
    <scope>NUCLEOTIDE SEQUENCE [LARGE SCALE GENOMIC DNA]</scope>
    <source>
        <strain evidence="2">cv. OR44</strain>
    </source>
</reference>
<dbReference type="Proteomes" id="UP000008021">
    <property type="component" value="Chromosome 2"/>
</dbReference>
<dbReference type="EnsemblPlants" id="OMERI02G02960.1">
    <property type="protein sequence ID" value="OMERI02G02960.1"/>
    <property type="gene ID" value="OMERI02G02960"/>
</dbReference>
<evidence type="ECO:0000313" key="2">
    <source>
        <dbReference type="EnsemblPlants" id="OMERI02G02960.1"/>
    </source>
</evidence>
<dbReference type="AlphaFoldDB" id="A0A0E0CEX5"/>
<sequence>MEQERGSGKGVGGVTSSACGSTRPVDVPPPLGFGGFWRGEAERRRRRTTTMRWWSGWEETEPSASEV</sequence>
<accession>A0A0E0CEX5</accession>
<organism evidence="2">
    <name type="scientific">Oryza meridionalis</name>
    <dbReference type="NCBI Taxonomy" id="40149"/>
    <lineage>
        <taxon>Eukaryota</taxon>
        <taxon>Viridiplantae</taxon>
        <taxon>Streptophyta</taxon>
        <taxon>Embryophyta</taxon>
        <taxon>Tracheophyta</taxon>
        <taxon>Spermatophyta</taxon>
        <taxon>Magnoliopsida</taxon>
        <taxon>Liliopsida</taxon>
        <taxon>Poales</taxon>
        <taxon>Poaceae</taxon>
        <taxon>BOP clade</taxon>
        <taxon>Oryzoideae</taxon>
        <taxon>Oryzeae</taxon>
        <taxon>Oryzinae</taxon>
        <taxon>Oryza</taxon>
    </lineage>
</organism>
<feature type="region of interest" description="Disordered" evidence="1">
    <location>
        <begin position="1"/>
        <end position="37"/>
    </location>
</feature>
<keyword evidence="3" id="KW-1185">Reference proteome</keyword>
<evidence type="ECO:0000256" key="1">
    <source>
        <dbReference type="SAM" id="MobiDB-lite"/>
    </source>
</evidence>
<protein>
    <submittedName>
        <fullName evidence="2">Uncharacterized protein</fullName>
    </submittedName>
</protein>